<sequence>MSGSGIGCSEASSTTDSVEDLESARDSDFAEDSAGNSSCCSRTGSTVVESESDNKLSKTS</sequence>
<feature type="compositionally biased region" description="Polar residues" evidence="1">
    <location>
        <begin position="34"/>
        <end position="49"/>
    </location>
</feature>
<dbReference type="AlphaFoldDB" id="A0A015LA99"/>
<evidence type="ECO:0000313" key="3">
    <source>
        <dbReference type="Proteomes" id="UP000022910"/>
    </source>
</evidence>
<gene>
    <name evidence="2" type="ORF">RirG_259220</name>
</gene>
<reference evidence="2 3" key="1">
    <citation type="submission" date="2014-02" db="EMBL/GenBank/DDBJ databases">
        <title>Single nucleus genome sequencing reveals high similarity among nuclei of an endomycorrhizal fungus.</title>
        <authorList>
            <person name="Lin K."/>
            <person name="Geurts R."/>
            <person name="Zhang Z."/>
            <person name="Limpens E."/>
            <person name="Saunders D.G."/>
            <person name="Mu D."/>
            <person name="Pang E."/>
            <person name="Cao H."/>
            <person name="Cha H."/>
            <person name="Lin T."/>
            <person name="Zhou Q."/>
            <person name="Shang Y."/>
            <person name="Li Y."/>
            <person name="Ivanov S."/>
            <person name="Sharma T."/>
            <person name="Velzen R.V."/>
            <person name="Ruijter N.D."/>
            <person name="Aanen D.K."/>
            <person name="Win J."/>
            <person name="Kamoun S."/>
            <person name="Bisseling T."/>
            <person name="Huang S."/>
        </authorList>
    </citation>
    <scope>NUCLEOTIDE SEQUENCE [LARGE SCALE GENOMIC DNA]</scope>
    <source>
        <strain evidence="3">DAOM197198w</strain>
    </source>
</reference>
<accession>A0A015LA99</accession>
<comment type="caution">
    <text evidence="2">The sequence shown here is derived from an EMBL/GenBank/DDBJ whole genome shotgun (WGS) entry which is preliminary data.</text>
</comment>
<keyword evidence="3" id="KW-1185">Reference proteome</keyword>
<evidence type="ECO:0000313" key="2">
    <source>
        <dbReference type="EMBL" id="EXX51728.1"/>
    </source>
</evidence>
<name>A0A015LA99_RHIIW</name>
<proteinExistence type="predicted"/>
<dbReference type="HOGENOM" id="CLU_2943027_0_0_1"/>
<dbReference type="EMBL" id="JEMT01029624">
    <property type="protein sequence ID" value="EXX51728.1"/>
    <property type="molecule type" value="Genomic_DNA"/>
</dbReference>
<dbReference type="Proteomes" id="UP000022910">
    <property type="component" value="Unassembled WGS sequence"/>
</dbReference>
<evidence type="ECO:0000256" key="1">
    <source>
        <dbReference type="SAM" id="MobiDB-lite"/>
    </source>
</evidence>
<organism evidence="2 3">
    <name type="scientific">Rhizophagus irregularis (strain DAOM 197198w)</name>
    <name type="common">Glomus intraradices</name>
    <dbReference type="NCBI Taxonomy" id="1432141"/>
    <lineage>
        <taxon>Eukaryota</taxon>
        <taxon>Fungi</taxon>
        <taxon>Fungi incertae sedis</taxon>
        <taxon>Mucoromycota</taxon>
        <taxon>Glomeromycotina</taxon>
        <taxon>Glomeromycetes</taxon>
        <taxon>Glomerales</taxon>
        <taxon>Glomeraceae</taxon>
        <taxon>Rhizophagus</taxon>
    </lineage>
</organism>
<feature type="region of interest" description="Disordered" evidence="1">
    <location>
        <begin position="1"/>
        <end position="60"/>
    </location>
</feature>
<protein>
    <submittedName>
        <fullName evidence="2">Uncharacterized protein</fullName>
    </submittedName>
</protein>